<evidence type="ECO:0000313" key="4">
    <source>
        <dbReference type="EMBL" id="MBS3647014.1"/>
    </source>
</evidence>
<accession>A0A942I1L9</accession>
<evidence type="ECO:0000256" key="2">
    <source>
        <dbReference type="ARBA" id="ARBA00034247"/>
    </source>
</evidence>
<dbReference type="GO" id="GO:0052621">
    <property type="term" value="F:diguanylate cyclase activity"/>
    <property type="evidence" value="ECO:0007669"/>
    <property type="project" value="UniProtKB-EC"/>
</dbReference>
<dbReference type="SUPFAM" id="SSF55073">
    <property type="entry name" value="Nucleotide cyclase"/>
    <property type="match status" value="1"/>
</dbReference>
<dbReference type="Proteomes" id="UP000680348">
    <property type="component" value="Unassembled WGS sequence"/>
</dbReference>
<dbReference type="InterPro" id="IPR029787">
    <property type="entry name" value="Nucleotide_cyclase"/>
</dbReference>
<gene>
    <name evidence="4" type="ORF">KEU06_00030</name>
</gene>
<organism evidence="4 5">
    <name type="scientific">Pseudaminobacter soli</name>
    <name type="common">ex Zhang et al. 2022</name>
    <dbReference type="NCBI Taxonomy" id="2831468"/>
    <lineage>
        <taxon>Bacteria</taxon>
        <taxon>Pseudomonadati</taxon>
        <taxon>Pseudomonadota</taxon>
        <taxon>Alphaproteobacteria</taxon>
        <taxon>Hyphomicrobiales</taxon>
        <taxon>Phyllobacteriaceae</taxon>
        <taxon>Pseudaminobacter</taxon>
    </lineage>
</organism>
<name>A0A942I1L9_9HYPH</name>
<reference evidence="4" key="1">
    <citation type="submission" date="2021-04" db="EMBL/GenBank/DDBJ databases">
        <title>Pseudaminobacter soli sp. nov., isolated from paddy soil contaminated by heavy metals.</title>
        <authorList>
            <person name="Zhang K."/>
        </authorList>
    </citation>
    <scope>NUCLEOTIDE SEQUENCE</scope>
    <source>
        <strain evidence="4">19-2017</strain>
    </source>
</reference>
<dbReference type="Gene3D" id="3.30.70.270">
    <property type="match status" value="1"/>
</dbReference>
<proteinExistence type="predicted"/>
<evidence type="ECO:0000259" key="3">
    <source>
        <dbReference type="PROSITE" id="PS50887"/>
    </source>
</evidence>
<dbReference type="Pfam" id="PF00990">
    <property type="entry name" value="GGDEF"/>
    <property type="match status" value="1"/>
</dbReference>
<dbReference type="SMART" id="SM00267">
    <property type="entry name" value="GGDEF"/>
    <property type="match status" value="1"/>
</dbReference>
<keyword evidence="5" id="KW-1185">Reference proteome</keyword>
<evidence type="ECO:0000256" key="1">
    <source>
        <dbReference type="ARBA" id="ARBA00012528"/>
    </source>
</evidence>
<dbReference type="GO" id="GO:0043709">
    <property type="term" value="P:cell adhesion involved in single-species biofilm formation"/>
    <property type="evidence" value="ECO:0007669"/>
    <property type="project" value="TreeGrafter"/>
</dbReference>
<dbReference type="InterPro" id="IPR050469">
    <property type="entry name" value="Diguanylate_Cyclase"/>
</dbReference>
<dbReference type="NCBIfam" id="TIGR00254">
    <property type="entry name" value="GGDEF"/>
    <property type="match status" value="1"/>
</dbReference>
<dbReference type="InterPro" id="IPR000160">
    <property type="entry name" value="GGDEF_dom"/>
</dbReference>
<dbReference type="EC" id="2.7.7.65" evidence="1"/>
<dbReference type="PANTHER" id="PTHR45138:SF9">
    <property type="entry name" value="DIGUANYLATE CYCLASE DGCM-RELATED"/>
    <property type="match status" value="1"/>
</dbReference>
<dbReference type="InterPro" id="IPR043128">
    <property type="entry name" value="Rev_trsase/Diguanyl_cyclase"/>
</dbReference>
<comment type="catalytic activity">
    <reaction evidence="2">
        <text>2 GTP = 3',3'-c-di-GMP + 2 diphosphate</text>
        <dbReference type="Rhea" id="RHEA:24898"/>
        <dbReference type="ChEBI" id="CHEBI:33019"/>
        <dbReference type="ChEBI" id="CHEBI:37565"/>
        <dbReference type="ChEBI" id="CHEBI:58805"/>
        <dbReference type="EC" id="2.7.7.65"/>
    </reaction>
</comment>
<dbReference type="FunFam" id="3.30.70.270:FF:000001">
    <property type="entry name" value="Diguanylate cyclase domain protein"/>
    <property type="match status" value="1"/>
</dbReference>
<comment type="caution">
    <text evidence="4">The sequence shown here is derived from an EMBL/GenBank/DDBJ whole genome shotgun (WGS) entry which is preliminary data.</text>
</comment>
<dbReference type="EMBL" id="JAGWCR010000001">
    <property type="protein sequence ID" value="MBS3647014.1"/>
    <property type="molecule type" value="Genomic_DNA"/>
</dbReference>
<dbReference type="CDD" id="cd01949">
    <property type="entry name" value="GGDEF"/>
    <property type="match status" value="1"/>
</dbReference>
<dbReference type="PANTHER" id="PTHR45138">
    <property type="entry name" value="REGULATORY COMPONENTS OF SENSORY TRANSDUCTION SYSTEM"/>
    <property type="match status" value="1"/>
</dbReference>
<dbReference type="PROSITE" id="PS50887">
    <property type="entry name" value="GGDEF"/>
    <property type="match status" value="1"/>
</dbReference>
<sequence>MHPATAPVEKAYDIAMSVVTTMRQMGVMGLPRNYEIFYEALTGSNPDLTLEVVSMNHRPSQEELDRIGQKYFARNHEHAIVETARETLARELEDVARLLRRERGHIEKYGEALTQTSQGLENRHAMSRELLQKIVGVMSVATTSTLDRGLQVAATLSEKSAELESVKSALEEYKLLADTDPLTRIWNRRAFDKRLAAIYDNKRSIMFSALILADIDRFKEVNDRFGHPVGDKIIQNVAEVLRRNVHEAVFVARTGGEEFAIILEGATEQANYELADRLRATIEQMPFVSPTTGVRHGPVTISMGICMATDADSPDDLYAKADRALYRSKIAGRNRVTKFSTIRDQPLKSWMLYQKG</sequence>
<dbReference type="GO" id="GO:1902201">
    <property type="term" value="P:negative regulation of bacterial-type flagellum-dependent cell motility"/>
    <property type="evidence" value="ECO:0007669"/>
    <property type="project" value="TreeGrafter"/>
</dbReference>
<feature type="domain" description="GGDEF" evidence="3">
    <location>
        <begin position="206"/>
        <end position="341"/>
    </location>
</feature>
<dbReference type="AlphaFoldDB" id="A0A942I1L9"/>
<dbReference type="GO" id="GO:0005886">
    <property type="term" value="C:plasma membrane"/>
    <property type="evidence" value="ECO:0007669"/>
    <property type="project" value="TreeGrafter"/>
</dbReference>
<protein>
    <recommendedName>
        <fullName evidence="1">diguanylate cyclase</fullName>
        <ecNumber evidence="1">2.7.7.65</ecNumber>
    </recommendedName>
</protein>
<evidence type="ECO:0000313" key="5">
    <source>
        <dbReference type="Proteomes" id="UP000680348"/>
    </source>
</evidence>